<protein>
    <submittedName>
        <fullName evidence="2">Pyridoxamine 5'-phosphate oxidase family protein</fullName>
    </submittedName>
</protein>
<accession>A0A939KGG0</accession>
<evidence type="ECO:0000313" key="2">
    <source>
        <dbReference type="EMBL" id="MBO1265482.1"/>
    </source>
</evidence>
<evidence type="ECO:0000259" key="1">
    <source>
        <dbReference type="Pfam" id="PF01243"/>
    </source>
</evidence>
<dbReference type="Gene3D" id="2.30.110.10">
    <property type="entry name" value="Electron Transport, Fmn-binding Protein, Chain A"/>
    <property type="match status" value="1"/>
</dbReference>
<comment type="caution">
    <text evidence="2">The sequence shown here is derived from an EMBL/GenBank/DDBJ whole genome shotgun (WGS) entry which is preliminary data.</text>
</comment>
<dbReference type="InterPro" id="IPR012349">
    <property type="entry name" value="Split_barrel_FMN-bd"/>
</dbReference>
<keyword evidence="3" id="KW-1185">Reference proteome</keyword>
<reference evidence="2" key="1">
    <citation type="submission" date="2021-03" db="EMBL/GenBank/DDBJ databases">
        <title>Proteiniclasticum marinus sp. nov., isolated from tidal flat sediment.</title>
        <authorList>
            <person name="Namirimu T."/>
            <person name="Yang J.-A."/>
            <person name="Yang S.-H."/>
            <person name="Kim Y.-J."/>
            <person name="Kwon K.K."/>
        </authorList>
    </citation>
    <scope>NUCLEOTIDE SEQUENCE</scope>
    <source>
        <strain evidence="2">SCR006</strain>
    </source>
</reference>
<name>A0A939KGG0_9CLOT</name>
<gene>
    <name evidence="2" type="ORF">J3A84_10605</name>
</gene>
<feature type="domain" description="Pyridoxamine 5'-phosphate oxidase N-terminal" evidence="1">
    <location>
        <begin position="6"/>
        <end position="128"/>
    </location>
</feature>
<dbReference type="Proteomes" id="UP000664218">
    <property type="component" value="Unassembled WGS sequence"/>
</dbReference>
<dbReference type="SUPFAM" id="SSF50475">
    <property type="entry name" value="FMN-binding split barrel"/>
    <property type="match status" value="1"/>
</dbReference>
<proteinExistence type="predicted"/>
<dbReference type="RefSeq" id="WP_207600010.1">
    <property type="nucleotide sequence ID" value="NZ_JAFNJU010000008.1"/>
</dbReference>
<sequence length="148" mass="16929">MNISLCKAMVKENNFCVLSTCKDQRTNSSLMLYMTDEDAQKLYMVTLKGSTKYASIVENPEVSLLIDTREKITEKQPQVKALTVYGHASIIRDRDWSLEIIEKLVQKHPSLRALTEMDDSCIVQVDITNFLYLDGVSDARYVSLLEDR</sequence>
<dbReference type="InterPro" id="IPR011576">
    <property type="entry name" value="Pyridox_Oxase_N"/>
</dbReference>
<dbReference type="AlphaFoldDB" id="A0A939KGG0"/>
<dbReference type="Pfam" id="PF01243">
    <property type="entry name" value="PNPOx_N"/>
    <property type="match status" value="1"/>
</dbReference>
<evidence type="ECO:0000313" key="3">
    <source>
        <dbReference type="Proteomes" id="UP000664218"/>
    </source>
</evidence>
<dbReference type="EMBL" id="JAFNJU010000008">
    <property type="protein sequence ID" value="MBO1265482.1"/>
    <property type="molecule type" value="Genomic_DNA"/>
</dbReference>
<organism evidence="2 3">
    <name type="scientific">Proteiniclasticum aestuarii</name>
    <dbReference type="NCBI Taxonomy" id="2817862"/>
    <lineage>
        <taxon>Bacteria</taxon>
        <taxon>Bacillati</taxon>
        <taxon>Bacillota</taxon>
        <taxon>Clostridia</taxon>
        <taxon>Eubacteriales</taxon>
        <taxon>Clostridiaceae</taxon>
        <taxon>Proteiniclasticum</taxon>
    </lineage>
</organism>